<proteinExistence type="predicted"/>
<gene>
    <name evidence="1" type="ORF">DFA_08499</name>
</gene>
<sequence>MNNNNNRLDIEFFKVIKNKVLVHYIFVEVGRLPLPVKKERASQADLELRRDGFLAWDSSLDEHDDQSDIALGKKEKTTRRKKYYQINSGYWLFKNEYFHLAKDILQTGSHYVNVVSSDMNIVARRCHDPKLFNFFYSHLRQHFHGSELISQAMIGGNQHAFDVFLRQETPMRLLQGHTFVKTLSLEHPDRLSFAKQLYQVNATEKYPNGSIDNVKHRMSDASELVAAFGDDLAAIKQYVSVPHNFNTFDTTVPRLASHIASLIGNSPSTLAPTLPTIYLEVMVYIANRHTKSKYTLQEEIKKTRDVLSKVLEQSSGQTLDCLVQSHEQMNVFVFLNTNIYKKSNIDYDMTIKHIIHHYQQSDWAVRFVMSVGILPIGDEAAKLADAIADYGGTFQQFMAVEEEYGREVLNQLYLYPRFSKELAKHLWQKAPPNKIGEGTKRAFLMGAAKSGHVDMIDWMMAEGPKDKWREYVDPMVLVIESLSSKNVEMMQHLLQIAMYEAAQKSISYLSSALYQTDKHRITVVENWFNLSHAIPMGRLSGLAREHLMVTACYHGYPDTLENMVLTIPDDIPIYPNFVTSLIKNAINAQNVEAFRFIIESPRCKKNPIILANENLVAIGQSGSIETFVGISKIVEMNDQYLADIYMSSLTHGNVRLAKYIEQDILPIIETSLSFGTIRTTSFLLCTINGNVDTLNHILQTSSVNHISGQFELAIINSLVNFHLDVFKALVEYVVNHHTNVHNTTNCTCSLMKHGALNSFVKSKMKETNNYHRITDYTILQYLLDKSLITQHHFNHFTSSRESVHLPSWE</sequence>
<reference evidence="2" key="1">
    <citation type="journal article" date="2011" name="Genome Res.">
        <title>Phylogeny-wide analysis of social amoeba genomes highlights ancient origins for complex intercellular communication.</title>
        <authorList>
            <person name="Heidel A.J."/>
            <person name="Lawal H.M."/>
            <person name="Felder M."/>
            <person name="Schilde C."/>
            <person name="Helps N.R."/>
            <person name="Tunggal B."/>
            <person name="Rivero F."/>
            <person name="John U."/>
            <person name="Schleicher M."/>
            <person name="Eichinger L."/>
            <person name="Platzer M."/>
            <person name="Noegel A.A."/>
            <person name="Schaap P."/>
            <person name="Gloeckner G."/>
        </authorList>
    </citation>
    <scope>NUCLEOTIDE SEQUENCE [LARGE SCALE GENOMIC DNA]</scope>
    <source>
        <strain evidence="2">SH3</strain>
    </source>
</reference>
<dbReference type="KEGG" id="dfa:DFA_08499"/>
<dbReference type="EMBL" id="GL883021">
    <property type="protein sequence ID" value="EGG17503.1"/>
    <property type="molecule type" value="Genomic_DNA"/>
</dbReference>
<accession>F4Q2N6</accession>
<protein>
    <submittedName>
        <fullName evidence="1">Uncharacterized protein</fullName>
    </submittedName>
</protein>
<evidence type="ECO:0000313" key="1">
    <source>
        <dbReference type="EMBL" id="EGG17503.1"/>
    </source>
</evidence>
<dbReference type="Proteomes" id="UP000007797">
    <property type="component" value="Unassembled WGS sequence"/>
</dbReference>
<evidence type="ECO:0000313" key="2">
    <source>
        <dbReference type="Proteomes" id="UP000007797"/>
    </source>
</evidence>
<dbReference type="PANTHER" id="PTHR32142">
    <property type="entry name" value="B BOX-TYPE DOMAIN-CONTAINING PROTEIN-RELATED"/>
    <property type="match status" value="1"/>
</dbReference>
<organism evidence="1 2">
    <name type="scientific">Cavenderia fasciculata</name>
    <name type="common">Slime mold</name>
    <name type="synonym">Dictyostelium fasciculatum</name>
    <dbReference type="NCBI Taxonomy" id="261658"/>
    <lineage>
        <taxon>Eukaryota</taxon>
        <taxon>Amoebozoa</taxon>
        <taxon>Evosea</taxon>
        <taxon>Eumycetozoa</taxon>
        <taxon>Dictyostelia</taxon>
        <taxon>Acytosteliales</taxon>
        <taxon>Cavenderiaceae</taxon>
        <taxon>Cavenderia</taxon>
    </lineage>
</organism>
<dbReference type="RefSeq" id="XP_004355987.1">
    <property type="nucleotide sequence ID" value="XM_004355934.1"/>
</dbReference>
<dbReference type="AlphaFoldDB" id="F4Q2N6"/>
<name>F4Q2N6_CACFS</name>
<dbReference type="PANTHER" id="PTHR32142:SF64">
    <property type="entry name" value="ANKYRIN REPEAT-CONTAINING PROTEIN-RELATED"/>
    <property type="match status" value="1"/>
</dbReference>
<keyword evidence="2" id="KW-1185">Reference proteome</keyword>
<dbReference type="GeneID" id="14869655"/>